<dbReference type="GO" id="GO:0003677">
    <property type="term" value="F:DNA binding"/>
    <property type="evidence" value="ECO:0007669"/>
    <property type="project" value="InterPro"/>
</dbReference>
<dbReference type="RefSeq" id="WP_093044752.1">
    <property type="nucleotide sequence ID" value="NZ_FNQR01000006.1"/>
</dbReference>
<name>A0A1H4CUP3_9BACI</name>
<organism evidence="4 5">
    <name type="scientific">Thalassobacillus cyri</name>
    <dbReference type="NCBI Taxonomy" id="571932"/>
    <lineage>
        <taxon>Bacteria</taxon>
        <taxon>Bacillati</taxon>
        <taxon>Bacillota</taxon>
        <taxon>Bacilli</taxon>
        <taxon>Bacillales</taxon>
        <taxon>Bacillaceae</taxon>
        <taxon>Thalassobacillus</taxon>
    </lineage>
</organism>
<dbReference type="STRING" id="571932.SAMN05421743_106202"/>
<comment type="similarity">
    <text evidence="1">Belongs to the SfsA family.</text>
</comment>
<dbReference type="InterPro" id="IPR041465">
    <property type="entry name" value="SfsA_N"/>
</dbReference>
<proteinExistence type="inferred from homology"/>
<feature type="domain" description="SfsA N-terminal OB" evidence="3">
    <location>
        <begin position="19"/>
        <end position="86"/>
    </location>
</feature>
<evidence type="ECO:0000313" key="4">
    <source>
        <dbReference type="EMBL" id="SEA64085.1"/>
    </source>
</evidence>
<dbReference type="OrthoDB" id="9802365at2"/>
<dbReference type="NCBIfam" id="TIGR00230">
    <property type="entry name" value="sfsA"/>
    <property type="match status" value="1"/>
</dbReference>
<dbReference type="InterPro" id="IPR005224">
    <property type="entry name" value="SfsA"/>
</dbReference>
<dbReference type="Pfam" id="PF17746">
    <property type="entry name" value="SfsA_N"/>
    <property type="match status" value="1"/>
</dbReference>
<dbReference type="CDD" id="cd22359">
    <property type="entry name" value="SfsA-like_bacterial"/>
    <property type="match status" value="1"/>
</dbReference>
<dbReference type="AlphaFoldDB" id="A0A1H4CUP3"/>
<dbReference type="InterPro" id="IPR040452">
    <property type="entry name" value="SfsA_C"/>
</dbReference>
<dbReference type="Pfam" id="PF03749">
    <property type="entry name" value="SfsA"/>
    <property type="match status" value="1"/>
</dbReference>
<keyword evidence="5" id="KW-1185">Reference proteome</keyword>
<dbReference type="Gene3D" id="2.40.50.580">
    <property type="match status" value="1"/>
</dbReference>
<evidence type="ECO:0000259" key="2">
    <source>
        <dbReference type="Pfam" id="PF03749"/>
    </source>
</evidence>
<feature type="domain" description="Sugar fermentation stimulation protein C-terminal" evidence="2">
    <location>
        <begin position="91"/>
        <end position="226"/>
    </location>
</feature>
<gene>
    <name evidence="1" type="primary">sfsA</name>
    <name evidence="4" type="ORF">SAMN05421743_106202</name>
</gene>
<evidence type="ECO:0000313" key="5">
    <source>
        <dbReference type="Proteomes" id="UP000198584"/>
    </source>
</evidence>
<dbReference type="Gene3D" id="3.40.1350.60">
    <property type="match status" value="1"/>
</dbReference>
<reference evidence="4 5" key="1">
    <citation type="submission" date="2016-10" db="EMBL/GenBank/DDBJ databases">
        <authorList>
            <person name="de Groot N.N."/>
        </authorList>
    </citation>
    <scope>NUCLEOTIDE SEQUENCE [LARGE SCALE GENOMIC DNA]</scope>
    <source>
        <strain evidence="4 5">CCM7597</strain>
    </source>
</reference>
<dbReference type="HAMAP" id="MF_00095">
    <property type="entry name" value="SfsA"/>
    <property type="match status" value="1"/>
</dbReference>
<dbReference type="PANTHER" id="PTHR30545:SF2">
    <property type="entry name" value="SUGAR FERMENTATION STIMULATION PROTEIN A"/>
    <property type="match status" value="1"/>
</dbReference>
<protein>
    <recommendedName>
        <fullName evidence="1">Sugar fermentation stimulation protein homolog</fullName>
    </recommendedName>
</protein>
<dbReference type="PANTHER" id="PTHR30545">
    <property type="entry name" value="SUGAR FERMENTATION STIMULATION PROTEIN A"/>
    <property type="match status" value="1"/>
</dbReference>
<dbReference type="EMBL" id="FNQR01000006">
    <property type="protein sequence ID" value="SEA64085.1"/>
    <property type="molecule type" value="Genomic_DNA"/>
</dbReference>
<sequence>MQTAFVPFEQDKLFEAVFLERPNRFILHCRLKENDHTIRVHLPDPGRLTGLLRQGAAVIVRYHEDPNRKTAWSAVMVEDNYTHTLVSLNTQLANQLVEKTLLNEMIPSLKNYKLLKREYSMGPSRFDFLLDNGNRKLILEVKSVTMRENNIGKFPDAVTKRGKKHVEELTQMQQEGKVDTAILFVAQRNDIVAITTADEIDPAFSAALKQAAVHGVTVLGSKCSVDWSGIKYENEIPFHYATNNS</sequence>
<dbReference type="Proteomes" id="UP000198584">
    <property type="component" value="Unassembled WGS sequence"/>
</dbReference>
<accession>A0A1H4CUP3</accession>
<evidence type="ECO:0000259" key="3">
    <source>
        <dbReference type="Pfam" id="PF17746"/>
    </source>
</evidence>
<evidence type="ECO:0000256" key="1">
    <source>
        <dbReference type="HAMAP-Rule" id="MF_00095"/>
    </source>
</evidence>